<sequence>MPPYPVADWSAESTWWAPGRATATSRRSLVAAWVVRAAAPKPRKKEFVDELKGWSGALAKRDWVRAHYGVDASCLARTDRSVDLPDEWDKVSALYREFGDGLARFSAGFGKVPKEWRPAGLPAKVGDSVKCYEWKVPPRVRAVMIDPEQEAGGGGVLEDRSVAEAFLADPDSHASRYRPVAVAAYAVALIVKLDDFDPDSREIIARQIDRLCPGGWPTVEIPDAQDWKHATDIVDATVSRLPIHPVLAEHRGEAWRRARKTIAHQLAKGERVDDVRIIYLTKLGDSARDAQRVDRRRAEHERPTAPHDLSEMGSVAMLVGSAETDGRAAAALAAYPAPAPDGSGDSWEKRFALELLTGTLDREGAPIDSPTELARRIRARWRVAGRPPDALSANPTAAIGLVRRMVLIALNEASAAPRHRQGRSTAQ</sequence>
<protein>
    <submittedName>
        <fullName evidence="1">Uncharacterized protein</fullName>
    </submittedName>
</protein>
<proteinExistence type="predicted"/>
<dbReference type="RefSeq" id="WP_066473727.1">
    <property type="nucleotide sequence ID" value="NZ_CBCRUZ010000023.1"/>
</dbReference>
<dbReference type="EMBL" id="CP079105">
    <property type="protein sequence ID" value="QXQ12514.1"/>
    <property type="molecule type" value="Genomic_DNA"/>
</dbReference>
<keyword evidence="2" id="KW-1185">Reference proteome</keyword>
<dbReference type="Proteomes" id="UP000887023">
    <property type="component" value="Chromosome"/>
</dbReference>
<gene>
    <name evidence="1" type="ORF">KV203_11025</name>
</gene>
<evidence type="ECO:0000313" key="2">
    <source>
        <dbReference type="Proteomes" id="UP000887023"/>
    </source>
</evidence>
<organism evidence="1 2">
    <name type="scientific">Skermania pinensis</name>
    <dbReference type="NCBI Taxonomy" id="39122"/>
    <lineage>
        <taxon>Bacteria</taxon>
        <taxon>Bacillati</taxon>
        <taxon>Actinomycetota</taxon>
        <taxon>Actinomycetes</taxon>
        <taxon>Mycobacteriales</taxon>
        <taxon>Gordoniaceae</taxon>
        <taxon>Skermania</taxon>
    </lineage>
</organism>
<evidence type="ECO:0000313" key="1">
    <source>
        <dbReference type="EMBL" id="QXQ12514.1"/>
    </source>
</evidence>
<name>A0ABX8S693_9ACTN</name>
<accession>A0ABX8S693</accession>
<reference evidence="1" key="1">
    <citation type="submission" date="2021-07" db="EMBL/GenBank/DDBJ databases">
        <title>Candidatus Kaistella beijingensis sp. nov. isolated from a municipal wastewater treatment plant is involved in sludge foaming.</title>
        <authorList>
            <person name="Song Y."/>
            <person name="Liu S.-J."/>
        </authorList>
    </citation>
    <scope>NUCLEOTIDE SEQUENCE</scope>
    <source>
        <strain evidence="1">DSM 43998</strain>
    </source>
</reference>